<feature type="chain" id="PRO_5038861816" description="Lipoprotein" evidence="1">
    <location>
        <begin position="27"/>
        <end position="239"/>
    </location>
</feature>
<dbReference type="AlphaFoldDB" id="A0A511ZBA0"/>
<evidence type="ECO:0008006" key="4">
    <source>
        <dbReference type="Google" id="ProtNLM"/>
    </source>
</evidence>
<evidence type="ECO:0000256" key="1">
    <source>
        <dbReference type="SAM" id="SignalP"/>
    </source>
</evidence>
<sequence>MNMIRKKFLLLSSLMIVFLLSGCMYPGDEKASRENPYEEQIGTIQNAVNAYKENNGGLLPIKTRESETDQYIKYPIEFSKLVPAYTEKIPSNAYENGGIYQYVLMDVEENPTVKLVDLRIAERIRELNLRWQINGKLPFKDPVGENVYEIDFETMGFKEPLKVESPYSDALLPIVVGGDGHFYVDYSIDLNRILQEEKPDVKEGEDIRHLLSDDFPILPAYSLPYTVNEQNEPVFMKSK</sequence>
<keyword evidence="1" id="KW-0732">Signal</keyword>
<name>A0A511ZBA0_9BACL</name>
<keyword evidence="3" id="KW-1185">Reference proteome</keyword>
<comment type="caution">
    <text evidence="2">The sequence shown here is derived from an EMBL/GenBank/DDBJ whole genome shotgun (WGS) entry which is preliminary data.</text>
</comment>
<evidence type="ECO:0000313" key="2">
    <source>
        <dbReference type="EMBL" id="GEN84714.1"/>
    </source>
</evidence>
<organism evidence="2 3">
    <name type="scientific">Sporosarcina luteola</name>
    <dbReference type="NCBI Taxonomy" id="582850"/>
    <lineage>
        <taxon>Bacteria</taxon>
        <taxon>Bacillati</taxon>
        <taxon>Bacillota</taxon>
        <taxon>Bacilli</taxon>
        <taxon>Bacillales</taxon>
        <taxon>Caryophanaceae</taxon>
        <taxon>Sporosarcina</taxon>
    </lineage>
</organism>
<protein>
    <recommendedName>
        <fullName evidence="4">Lipoprotein</fullName>
    </recommendedName>
</protein>
<reference evidence="2 3" key="1">
    <citation type="submission" date="2019-07" db="EMBL/GenBank/DDBJ databases">
        <title>Whole genome shotgun sequence of Sporosarcina luteola NBRC 105378.</title>
        <authorList>
            <person name="Hosoyama A."/>
            <person name="Uohara A."/>
            <person name="Ohji S."/>
            <person name="Ichikawa N."/>
        </authorList>
    </citation>
    <scope>NUCLEOTIDE SEQUENCE [LARGE SCALE GENOMIC DNA]</scope>
    <source>
        <strain evidence="2 3">NBRC 105378</strain>
    </source>
</reference>
<proteinExistence type="predicted"/>
<dbReference type="EMBL" id="BJYL01000045">
    <property type="protein sequence ID" value="GEN84714.1"/>
    <property type="molecule type" value="Genomic_DNA"/>
</dbReference>
<gene>
    <name evidence="2" type="ORF">SLU01_30260</name>
</gene>
<dbReference type="PROSITE" id="PS51257">
    <property type="entry name" value="PROKAR_LIPOPROTEIN"/>
    <property type="match status" value="1"/>
</dbReference>
<dbReference type="Proteomes" id="UP000321901">
    <property type="component" value="Unassembled WGS sequence"/>
</dbReference>
<evidence type="ECO:0000313" key="3">
    <source>
        <dbReference type="Proteomes" id="UP000321901"/>
    </source>
</evidence>
<feature type="signal peptide" evidence="1">
    <location>
        <begin position="1"/>
        <end position="26"/>
    </location>
</feature>
<accession>A0A511ZBA0</accession>